<reference evidence="2 3" key="1">
    <citation type="submission" date="2015-02" db="EMBL/GenBank/DDBJ databases">
        <title>Single-cell genomics of uncultivated deep-branching MTB reveals a conserved set of magnetosome genes.</title>
        <authorList>
            <person name="Kolinko S."/>
            <person name="Richter M."/>
            <person name="Glockner F.O."/>
            <person name="Brachmann A."/>
            <person name="Schuler D."/>
        </authorList>
    </citation>
    <scope>NUCLEOTIDE SEQUENCE [LARGE SCALE GENOMIC DNA]</scope>
    <source>
        <strain evidence="2">TM-1</strain>
    </source>
</reference>
<dbReference type="EMBL" id="LACI01001626">
    <property type="protein sequence ID" value="KJU84096.1"/>
    <property type="molecule type" value="Genomic_DNA"/>
</dbReference>
<accession>A0A0F3GQB7</accession>
<evidence type="ECO:0000259" key="1">
    <source>
        <dbReference type="Pfam" id="PF04296"/>
    </source>
</evidence>
<dbReference type="PANTHER" id="PTHR34215:SF1">
    <property type="entry name" value="YLXR DOMAIN-CONTAINING PROTEIN"/>
    <property type="match status" value="1"/>
</dbReference>
<dbReference type="Pfam" id="PF04296">
    <property type="entry name" value="YlxR"/>
    <property type="match status" value="1"/>
</dbReference>
<protein>
    <submittedName>
        <fullName evidence="2">Protein containing DUF448</fullName>
    </submittedName>
</protein>
<name>A0A0F3GQB7_9BACT</name>
<feature type="domain" description="YlxR" evidence="1">
    <location>
        <begin position="19"/>
        <end position="80"/>
    </location>
</feature>
<keyword evidence="3" id="KW-1185">Reference proteome</keyword>
<dbReference type="SUPFAM" id="SSF64376">
    <property type="entry name" value="YlxR-like"/>
    <property type="match status" value="1"/>
</dbReference>
<dbReference type="InterPro" id="IPR037465">
    <property type="entry name" value="YlxR"/>
</dbReference>
<evidence type="ECO:0000313" key="3">
    <source>
        <dbReference type="Proteomes" id="UP000033423"/>
    </source>
</evidence>
<sequence>MIQGPERQAKREAKTTPERMCICCRQRRGKPALLRMVINDKCLVFDRQQRIGGRGYYICPDLTCIEKCLNGKKIKKVVNNKDLEDLVALKEIMKREVGIKWPK</sequence>
<proteinExistence type="predicted"/>
<dbReference type="InterPro" id="IPR035931">
    <property type="entry name" value="YlxR-like_sf"/>
</dbReference>
<dbReference type="PANTHER" id="PTHR34215">
    <property type="entry name" value="BLL0784 PROTEIN"/>
    <property type="match status" value="1"/>
</dbReference>
<dbReference type="AlphaFoldDB" id="A0A0F3GQB7"/>
<evidence type="ECO:0000313" key="2">
    <source>
        <dbReference type="EMBL" id="KJU84096.1"/>
    </source>
</evidence>
<organism evidence="2 3">
    <name type="scientific">Candidatus Magnetobacterium bavaricum</name>
    <dbReference type="NCBI Taxonomy" id="29290"/>
    <lineage>
        <taxon>Bacteria</taxon>
        <taxon>Pseudomonadati</taxon>
        <taxon>Nitrospirota</taxon>
        <taxon>Thermodesulfovibrionia</taxon>
        <taxon>Thermodesulfovibrionales</taxon>
        <taxon>Candidatus Magnetobacteriaceae</taxon>
        <taxon>Candidatus Magnetobacterium</taxon>
    </lineage>
</organism>
<dbReference type="InterPro" id="IPR007393">
    <property type="entry name" value="YlxR_dom"/>
</dbReference>
<dbReference type="Proteomes" id="UP000033423">
    <property type="component" value="Unassembled WGS sequence"/>
</dbReference>
<dbReference type="Gene3D" id="3.30.1230.10">
    <property type="entry name" value="YlxR-like"/>
    <property type="match status" value="1"/>
</dbReference>
<gene>
    <name evidence="2" type="ORF">MBAV_003716</name>
</gene>
<comment type="caution">
    <text evidence="2">The sequence shown here is derived from an EMBL/GenBank/DDBJ whole genome shotgun (WGS) entry which is preliminary data.</text>
</comment>